<keyword evidence="7" id="KW-1185">Reference proteome</keyword>
<reference evidence="6 7" key="1">
    <citation type="submission" date="2016-10" db="EMBL/GenBank/DDBJ databases">
        <authorList>
            <person name="de Groot N.N."/>
        </authorList>
    </citation>
    <scope>NUCLEOTIDE SEQUENCE [LARGE SCALE GENOMIC DNA]</scope>
    <source>
        <strain evidence="6 7">DSM 12271</strain>
    </source>
</reference>
<dbReference type="Proteomes" id="UP000198619">
    <property type="component" value="Unassembled WGS sequence"/>
</dbReference>
<keyword evidence="6" id="KW-0223">Dioxygenase</keyword>
<comment type="function">
    <text evidence="1">Nitronate monooxygenase that uses molecular oxygen to catalyze the oxidative denitrification of alkyl nitronates. Acts on propionate 3-nitronate (P3N), the presumed physiological substrate. Probably functions in the detoxification of P3N, a metabolic poison produced by plants and fungi as a defense mechanism.</text>
</comment>
<evidence type="ECO:0000256" key="4">
    <source>
        <dbReference type="ARBA" id="ARBA00022643"/>
    </source>
</evidence>
<dbReference type="SUPFAM" id="SSF51412">
    <property type="entry name" value="Inosine monophosphate dehydrogenase (IMPDH)"/>
    <property type="match status" value="1"/>
</dbReference>
<dbReference type="AlphaFoldDB" id="A0A1I1AF63"/>
<dbReference type="EMBL" id="FOKI01000034">
    <property type="protein sequence ID" value="SFB36112.1"/>
    <property type="molecule type" value="Genomic_DNA"/>
</dbReference>
<keyword evidence="4" id="KW-0288">FMN</keyword>
<dbReference type="OrthoDB" id="9778912at2"/>
<keyword evidence="5" id="KW-0560">Oxidoreductase</keyword>
<dbReference type="RefSeq" id="WP_090042652.1">
    <property type="nucleotide sequence ID" value="NZ_FOKI01000034.1"/>
</dbReference>
<dbReference type="PANTHER" id="PTHR32332:SF18">
    <property type="entry name" value="2-NITROPROPANE DIOXYGENASE"/>
    <property type="match status" value="1"/>
</dbReference>
<dbReference type="GO" id="GO:0018580">
    <property type="term" value="F:nitronate monooxygenase activity"/>
    <property type="evidence" value="ECO:0007669"/>
    <property type="project" value="InterPro"/>
</dbReference>
<dbReference type="InterPro" id="IPR004136">
    <property type="entry name" value="NMO"/>
</dbReference>
<proteinExistence type="predicted"/>
<keyword evidence="3" id="KW-0285">Flavoprotein</keyword>
<organism evidence="6 7">
    <name type="scientific">Clostridium frigidicarnis</name>
    <dbReference type="NCBI Taxonomy" id="84698"/>
    <lineage>
        <taxon>Bacteria</taxon>
        <taxon>Bacillati</taxon>
        <taxon>Bacillota</taxon>
        <taxon>Clostridia</taxon>
        <taxon>Eubacteriales</taxon>
        <taxon>Clostridiaceae</taxon>
        <taxon>Clostridium</taxon>
    </lineage>
</organism>
<dbReference type="PANTHER" id="PTHR32332">
    <property type="entry name" value="2-NITROPROPANE DIOXYGENASE"/>
    <property type="match status" value="1"/>
</dbReference>
<dbReference type="GO" id="GO:0051213">
    <property type="term" value="F:dioxygenase activity"/>
    <property type="evidence" value="ECO:0007669"/>
    <property type="project" value="UniProtKB-KW"/>
</dbReference>
<dbReference type="Pfam" id="PF03060">
    <property type="entry name" value="NMO"/>
    <property type="match status" value="1"/>
</dbReference>
<dbReference type="Gene3D" id="3.20.20.70">
    <property type="entry name" value="Aldolase class I"/>
    <property type="match status" value="1"/>
</dbReference>
<sequence length="358" mass="39009">MDIKPLNIGELVARIPIIQGGMGIGISASKLAGAVAKEGGIGVISTAQIGFKEEDFETNTREANLRALRNHIKKAKEIAVDGIIGVNIMVALNNYVDHVKTAIESGVDLIISGAGMPTLLPKIVKEYEDCKVKLAPIVSSGKAAKIIMKVWDRHDGITPDLIIVEGPKAGGHLGFKKEEIEESEENFDSIVKDVIKEKEIYETKYNKRIPVIVAGGVFDGSDIVKYLNLGADGVQMGTRFVATHECDASLEYKNAYINSKKEDIGIVKSPVGMPGRAILNDFMKKTFEENIKVSRCYNCLTPCNPKETPYCISDALINAANGNLNEGLIFCGSNAYRVDKIVSVKELIDELLQEIKEK</sequence>
<evidence type="ECO:0000313" key="7">
    <source>
        <dbReference type="Proteomes" id="UP000198619"/>
    </source>
</evidence>
<protein>
    <recommendedName>
        <fullName evidence="2">Probable nitronate monooxygenase</fullName>
    </recommendedName>
</protein>
<dbReference type="CDD" id="cd04730">
    <property type="entry name" value="NPD_like"/>
    <property type="match status" value="1"/>
</dbReference>
<dbReference type="STRING" id="84698.SAMN04488528_103420"/>
<evidence type="ECO:0000256" key="5">
    <source>
        <dbReference type="ARBA" id="ARBA00023002"/>
    </source>
</evidence>
<evidence type="ECO:0000256" key="3">
    <source>
        <dbReference type="ARBA" id="ARBA00022630"/>
    </source>
</evidence>
<evidence type="ECO:0000256" key="2">
    <source>
        <dbReference type="ARBA" id="ARBA00013457"/>
    </source>
</evidence>
<accession>A0A1I1AF63</accession>
<evidence type="ECO:0000313" key="6">
    <source>
        <dbReference type="EMBL" id="SFB36112.1"/>
    </source>
</evidence>
<evidence type="ECO:0000256" key="1">
    <source>
        <dbReference type="ARBA" id="ARBA00003535"/>
    </source>
</evidence>
<dbReference type="InterPro" id="IPR013785">
    <property type="entry name" value="Aldolase_TIM"/>
</dbReference>
<gene>
    <name evidence="6" type="ORF">SAMN04488528_103420</name>
</gene>
<name>A0A1I1AF63_9CLOT</name>